<dbReference type="InterPro" id="IPR036134">
    <property type="entry name" value="Crypto/Photolyase_FAD-like_sf"/>
</dbReference>
<evidence type="ECO:0000256" key="1">
    <source>
        <dbReference type="ARBA" id="ARBA00001932"/>
    </source>
</evidence>
<evidence type="ECO:0000259" key="11">
    <source>
        <dbReference type="PROSITE" id="PS51645"/>
    </source>
</evidence>
<dbReference type="PROSITE" id="PS51645">
    <property type="entry name" value="PHR_CRY_ALPHA_BETA"/>
    <property type="match status" value="1"/>
</dbReference>
<dbReference type="InterPro" id="IPR018394">
    <property type="entry name" value="DNA_photolyase_1_CS_C"/>
</dbReference>
<dbReference type="Gene3D" id="1.10.579.10">
    <property type="entry name" value="DNA Cyclobutane Dipyrimidine Photolyase, subunit A, domain 3"/>
    <property type="match status" value="1"/>
</dbReference>
<keyword evidence="12" id="KW-0456">Lyase</keyword>
<keyword evidence="5 8" id="KW-0274">FAD</keyword>
<dbReference type="EMBL" id="BBJU01000015">
    <property type="protein sequence ID" value="GAK71198.1"/>
    <property type="molecule type" value="Genomic_DNA"/>
</dbReference>
<feature type="site" description="Electron transfer via tryptophanyl radical" evidence="9">
    <location>
        <position position="387"/>
    </location>
</feature>
<dbReference type="SUPFAM" id="SSF52425">
    <property type="entry name" value="Cryptochrome/photolyase, N-terminal domain"/>
    <property type="match status" value="1"/>
</dbReference>
<evidence type="ECO:0000256" key="8">
    <source>
        <dbReference type="PIRSR" id="PIRSR602081-1"/>
    </source>
</evidence>
<dbReference type="PROSITE" id="PS00394">
    <property type="entry name" value="DNA_PHOTOLYASES_1_1"/>
    <property type="match status" value="1"/>
</dbReference>
<evidence type="ECO:0000256" key="9">
    <source>
        <dbReference type="PIRSR" id="PIRSR602081-2"/>
    </source>
</evidence>
<dbReference type="GO" id="GO:0003904">
    <property type="term" value="F:deoxyribodipyrimidine photo-lyase activity"/>
    <property type="evidence" value="ECO:0007669"/>
    <property type="project" value="UniProtKB-EC"/>
</dbReference>
<dbReference type="Pfam" id="PF03441">
    <property type="entry name" value="FAD_binding_7"/>
    <property type="match status" value="1"/>
</dbReference>
<dbReference type="PANTHER" id="PTHR11455">
    <property type="entry name" value="CRYPTOCHROME"/>
    <property type="match status" value="1"/>
</dbReference>
<comment type="catalytic activity">
    <reaction evidence="7">
        <text>cyclobutadipyrimidine (in DNA) = 2 pyrimidine residues (in DNA).</text>
        <dbReference type="EC" id="4.1.99.3"/>
    </reaction>
</comment>
<dbReference type="FunFam" id="1.10.579.10:FF:000003">
    <property type="entry name" value="Deoxyribodipyrimidine photo-lyase"/>
    <property type="match status" value="1"/>
</dbReference>
<evidence type="ECO:0000313" key="12">
    <source>
        <dbReference type="EMBL" id="GAK71198.1"/>
    </source>
</evidence>
<dbReference type="eggNOG" id="COG0415">
    <property type="taxonomic scope" value="Bacteria"/>
</dbReference>
<feature type="binding site" evidence="8">
    <location>
        <begin position="377"/>
        <end position="379"/>
    </location>
    <ligand>
        <name>FAD</name>
        <dbReference type="ChEBI" id="CHEBI:57692"/>
    </ligand>
</feature>
<dbReference type="OrthoDB" id="9772484at2"/>
<comment type="cofactor">
    <cofactor evidence="8">
        <name>FAD</name>
        <dbReference type="ChEBI" id="CHEBI:57692"/>
    </cofactor>
    <text evidence="8">Binds 1 FAD per subunit.</text>
</comment>
<dbReference type="InterPro" id="IPR006050">
    <property type="entry name" value="DNA_photolyase_N"/>
</dbReference>
<evidence type="ECO:0000256" key="6">
    <source>
        <dbReference type="ARBA" id="ARBA00022991"/>
    </source>
</evidence>
<protein>
    <recommendedName>
        <fullName evidence="3">Deoxyribodipyrimidine photo-lyase</fullName>
        <ecNumber evidence="2">4.1.99.3</ecNumber>
    </recommendedName>
</protein>
<dbReference type="PANTHER" id="PTHR11455:SF9">
    <property type="entry name" value="CRYPTOCHROME CIRCADIAN CLOCK 5 ISOFORM X1"/>
    <property type="match status" value="1"/>
</dbReference>
<dbReference type="Proteomes" id="UP000028701">
    <property type="component" value="Unassembled WGS sequence"/>
</dbReference>
<gene>
    <name evidence="12" type="primary">phr</name>
    <name evidence="12" type="ORF">RRU01S_15_01230</name>
</gene>
<proteinExistence type="inferred from homology"/>
<dbReference type="GO" id="GO:0071949">
    <property type="term" value="F:FAD binding"/>
    <property type="evidence" value="ECO:0007669"/>
    <property type="project" value="TreeGrafter"/>
</dbReference>
<dbReference type="Gene3D" id="1.25.40.80">
    <property type="match status" value="1"/>
</dbReference>
<accession>A0A081CX02</accession>
<dbReference type="Pfam" id="PF00875">
    <property type="entry name" value="DNA_photolyase"/>
    <property type="match status" value="1"/>
</dbReference>
<evidence type="ECO:0000313" key="13">
    <source>
        <dbReference type="Proteomes" id="UP000028701"/>
    </source>
</evidence>
<comment type="similarity">
    <text evidence="10">Belongs to the DNA photolyase family.</text>
</comment>
<evidence type="ECO:0000256" key="2">
    <source>
        <dbReference type="ARBA" id="ARBA00013149"/>
    </source>
</evidence>
<comment type="caution">
    <text evidence="12">The sequence shown here is derived from an EMBL/GenBank/DDBJ whole genome shotgun (WGS) entry which is preliminary data.</text>
</comment>
<dbReference type="GO" id="GO:0003677">
    <property type="term" value="F:DNA binding"/>
    <property type="evidence" value="ECO:0007669"/>
    <property type="project" value="TreeGrafter"/>
</dbReference>
<dbReference type="InterPro" id="IPR005101">
    <property type="entry name" value="Cryptochr/Photolyase_FAD-bd"/>
</dbReference>
<feature type="site" description="Electron transfer via tryptophanyl radical" evidence="9">
    <location>
        <position position="364"/>
    </location>
</feature>
<feature type="site" description="Electron transfer via tryptophanyl radical" evidence="9">
    <location>
        <position position="311"/>
    </location>
</feature>
<keyword evidence="4 8" id="KW-0285">Flavoprotein</keyword>
<dbReference type="AlphaFoldDB" id="A0A081CX02"/>
<dbReference type="InterPro" id="IPR036155">
    <property type="entry name" value="Crypto/Photolyase_N_sf"/>
</dbReference>
<name>A0A081CX02_9HYPH</name>
<evidence type="ECO:0000256" key="10">
    <source>
        <dbReference type="RuleBase" id="RU004182"/>
    </source>
</evidence>
<reference evidence="12 13" key="1">
    <citation type="submission" date="2014-08" db="EMBL/GenBank/DDBJ databases">
        <title>Whole genome shotgun sequence of Rhizobium rubi NBRC 13261.</title>
        <authorList>
            <person name="Katano-Makiyama Y."/>
            <person name="Hosoyama A."/>
            <person name="Hashimoto M."/>
            <person name="Hosoyama Y."/>
            <person name="Noguchi M."/>
            <person name="Tsuchikane K."/>
            <person name="Uohara A."/>
            <person name="Ohji S."/>
            <person name="Ichikawa N."/>
            <person name="Kimura A."/>
            <person name="Yamazoe A."/>
            <person name="Fujita N."/>
        </authorList>
    </citation>
    <scope>NUCLEOTIDE SEQUENCE [LARGE SCALE GENOMIC DNA]</scope>
    <source>
        <strain evidence="12 13">NBRC 13261</strain>
    </source>
</reference>
<dbReference type="InterPro" id="IPR014729">
    <property type="entry name" value="Rossmann-like_a/b/a_fold"/>
</dbReference>
<feature type="binding site" evidence="8">
    <location>
        <begin position="241"/>
        <end position="245"/>
    </location>
    <ligand>
        <name>FAD</name>
        <dbReference type="ChEBI" id="CHEBI:57692"/>
    </ligand>
</feature>
<evidence type="ECO:0000256" key="4">
    <source>
        <dbReference type="ARBA" id="ARBA00022630"/>
    </source>
</evidence>
<dbReference type="EC" id="4.1.99.3" evidence="2"/>
<feature type="domain" description="Photolyase/cryptochrome alpha/beta" evidence="11">
    <location>
        <begin position="6"/>
        <end position="135"/>
    </location>
</feature>
<comment type="cofactor">
    <cofactor evidence="1">
        <name>(6R)-5,10-methylene-5,6,7,8-tetrahydrofolate</name>
        <dbReference type="ChEBI" id="CHEBI:15636"/>
    </cofactor>
</comment>
<evidence type="ECO:0000256" key="3">
    <source>
        <dbReference type="ARBA" id="ARBA00014046"/>
    </source>
</evidence>
<dbReference type="Gene3D" id="3.40.50.620">
    <property type="entry name" value="HUPs"/>
    <property type="match status" value="1"/>
</dbReference>
<dbReference type="GO" id="GO:0000719">
    <property type="term" value="P:photoreactive repair"/>
    <property type="evidence" value="ECO:0007669"/>
    <property type="project" value="UniProtKB-ARBA"/>
</dbReference>
<keyword evidence="6 10" id="KW-0157">Chromophore</keyword>
<dbReference type="SUPFAM" id="SSF48173">
    <property type="entry name" value="Cryptochrome/photolyase FAD-binding domain"/>
    <property type="match status" value="1"/>
</dbReference>
<feature type="binding site" evidence="8">
    <location>
        <position position="277"/>
    </location>
    <ligand>
        <name>FAD</name>
        <dbReference type="ChEBI" id="CHEBI:57692"/>
    </ligand>
</feature>
<dbReference type="PROSITE" id="PS00691">
    <property type="entry name" value="DNA_PHOTOLYASES_1_2"/>
    <property type="match status" value="1"/>
</dbReference>
<evidence type="ECO:0000256" key="5">
    <source>
        <dbReference type="ARBA" id="ARBA00022827"/>
    </source>
</evidence>
<organism evidence="12 13">
    <name type="scientific">Agrobacterium rubi TR3 = NBRC 13261</name>
    <dbReference type="NCBI Taxonomy" id="1368415"/>
    <lineage>
        <taxon>Bacteria</taxon>
        <taxon>Pseudomonadati</taxon>
        <taxon>Pseudomonadota</taxon>
        <taxon>Alphaproteobacteria</taxon>
        <taxon>Hyphomicrobiales</taxon>
        <taxon>Rhizobiaceae</taxon>
        <taxon>Rhizobium/Agrobacterium group</taxon>
        <taxon>Agrobacterium</taxon>
    </lineage>
</organism>
<dbReference type="RefSeq" id="WP_045230750.1">
    <property type="nucleotide sequence ID" value="NZ_BBJU01000015.1"/>
</dbReference>
<sequence>MTEQKNPVIVFFRKDLRLSDNRALSAAADHGGPVIPVYIHDDKSDSQGALGSAQAWWLHHSLAALSTALESVGSKLILMSGSTETVLQSLIDDTGAEAIFWNRRYDPDGIETDTRLKQKFRDNGVVVESFAGHLLHEPSKLKTKSGGPYRVYTPFWRAIEGGEEPAEPLAPLTKLPRPARWPKSEELKNWHLLPSKPDWAKEFSDIWTPGEAGASENLETFIDSALKGYEEGRDFPAQPATSMLSPHLAMGEISPAQVWNATRGLSRTIASNDLSRFRKEIVWRDFCYHLLFHFPELDEKNWNPNFDAFEWKTDDAEFKAWTKGMTGYPIVDAGMRQLWRHGVMHNRVRMITASFLIKHLLIDWRKGEKWFRDTLVDADPASNPGNWQWVAGSGADASPFFRIFNPILQGEKFDPDGEYVKTFVPELSKLDKKFVHKPFDAPKDMLQKAGIELGETYPKPIVDHSEARQRALAAYSDLKKGE</sequence>
<dbReference type="GO" id="GO:0009416">
    <property type="term" value="P:response to light stimulus"/>
    <property type="evidence" value="ECO:0007669"/>
    <property type="project" value="TreeGrafter"/>
</dbReference>
<dbReference type="PRINTS" id="PR00147">
    <property type="entry name" value="DNAPHOTLYASE"/>
</dbReference>
<dbReference type="InterPro" id="IPR002081">
    <property type="entry name" value="Cryptochrome/DNA_photolyase_1"/>
</dbReference>
<evidence type="ECO:0000256" key="7">
    <source>
        <dbReference type="ARBA" id="ARBA00033999"/>
    </source>
</evidence>
<feature type="binding site" evidence="8">
    <location>
        <position position="229"/>
    </location>
    <ligand>
        <name>FAD</name>
        <dbReference type="ChEBI" id="CHEBI:57692"/>
    </ligand>
</feature>